<comment type="caution">
    <text evidence="1">The sequence shown here is derived from an EMBL/GenBank/DDBJ whole genome shotgun (WGS) entry which is preliminary data.</text>
</comment>
<evidence type="ECO:0000313" key="2">
    <source>
        <dbReference type="Proteomes" id="UP000256780"/>
    </source>
</evidence>
<name>A0A975XBW7_9BURK</name>
<proteinExistence type="predicted"/>
<gene>
    <name evidence="1" type="ORF">CBM2587_B60260</name>
</gene>
<protein>
    <submittedName>
        <fullName evidence="1">Uncharacterized protein</fullName>
    </submittedName>
</protein>
<accession>A0A975XBW7</accession>
<evidence type="ECO:0000313" key="1">
    <source>
        <dbReference type="EMBL" id="SOY63248.1"/>
    </source>
</evidence>
<dbReference type="EMBL" id="OFSQ01000035">
    <property type="protein sequence ID" value="SOY63248.1"/>
    <property type="molecule type" value="Genomic_DNA"/>
</dbReference>
<reference evidence="1 2" key="1">
    <citation type="submission" date="2018-01" db="EMBL/GenBank/DDBJ databases">
        <authorList>
            <person name="Clerissi C."/>
        </authorList>
    </citation>
    <scope>NUCLEOTIDE SEQUENCE [LARGE SCALE GENOMIC DNA]</scope>
    <source>
        <strain evidence="1">Cupriavidus sp. LMG 19464</strain>
    </source>
</reference>
<sequence length="130" mass="13928">MTLRSLTGLAGLPRRLVRASALSLPSTSRAGRISLICPVGNDTASLSSAMPRAIAVSSAGVGRMRSGFLFIAARDVDALFKCYSIKIRLNRYAAGIDPPADDNLPKSARYVSLLTHSRYNSDVITNHSYS</sequence>
<dbReference type="Proteomes" id="UP000256780">
    <property type="component" value="Chromosome CBM2587_b"/>
</dbReference>
<organism evidence="1 2">
    <name type="scientific">Cupriavidus taiwanensis</name>
    <dbReference type="NCBI Taxonomy" id="164546"/>
    <lineage>
        <taxon>Bacteria</taxon>
        <taxon>Pseudomonadati</taxon>
        <taxon>Pseudomonadota</taxon>
        <taxon>Betaproteobacteria</taxon>
        <taxon>Burkholderiales</taxon>
        <taxon>Burkholderiaceae</taxon>
        <taxon>Cupriavidus</taxon>
    </lineage>
</organism>
<dbReference type="AlphaFoldDB" id="A0A975XBW7"/>